<comment type="caution">
    <text evidence="2">The sequence shown here is derived from an EMBL/GenBank/DDBJ whole genome shotgun (WGS) entry which is preliminary data.</text>
</comment>
<dbReference type="Proteomes" id="UP001369815">
    <property type="component" value="Unassembled WGS sequence"/>
</dbReference>
<sequence length="293" mass="32650">MALFESTAPAIAGYSAALSILFLASALFRLWSLRRAPVVVISGFLGRVKIVGENHLGRFVALEDSPSNGGYARASQGLQIIAALVLCVLSILEHRRSVRPSNIITLYLIACIIRDALEISGMLQGQHSWFMQDPILAQITLEVALFAAENLEKEQTKEYSGQYISPEERSGLLGRTFFWWINPVLVEGYHNVLLNSSLPPVDSKLLSRPIRTAAIRAWEQRCMCSSLYYSLKGVKLTLRELRSETREQYDASKGTFRSSQKTIPVSDTTAALPHFIPIFAANHYPSKHPICQQ</sequence>
<dbReference type="EMBL" id="JBANMG010000004">
    <property type="protein sequence ID" value="KAK6954271.1"/>
    <property type="molecule type" value="Genomic_DNA"/>
</dbReference>
<gene>
    <name evidence="2" type="ORF">Daesc_004238</name>
</gene>
<proteinExistence type="predicted"/>
<evidence type="ECO:0000313" key="2">
    <source>
        <dbReference type="EMBL" id="KAK6954271.1"/>
    </source>
</evidence>
<dbReference type="AlphaFoldDB" id="A0AAX6MQ20"/>
<keyword evidence="1" id="KW-0472">Membrane</keyword>
<keyword evidence="1" id="KW-1133">Transmembrane helix</keyword>
<evidence type="ECO:0000256" key="1">
    <source>
        <dbReference type="SAM" id="Phobius"/>
    </source>
</evidence>
<evidence type="ECO:0000313" key="3">
    <source>
        <dbReference type="Proteomes" id="UP001369815"/>
    </source>
</evidence>
<accession>A0AAX6MQ20</accession>
<reference evidence="2 3" key="1">
    <citation type="journal article" date="2024" name="Front Chem Biol">
        <title>Unveiling the potential of Daldinia eschscholtzii MFLUCC 19-0629 through bioactivity and bioinformatics studies for enhanced sustainable agriculture production.</title>
        <authorList>
            <person name="Brooks S."/>
            <person name="Weaver J.A."/>
            <person name="Klomchit A."/>
            <person name="Alharthi S.A."/>
            <person name="Onlamun T."/>
            <person name="Nurani R."/>
            <person name="Vong T.K."/>
            <person name="Alberti F."/>
            <person name="Greco C."/>
        </authorList>
    </citation>
    <scope>NUCLEOTIDE SEQUENCE [LARGE SCALE GENOMIC DNA]</scope>
    <source>
        <strain evidence="2">MFLUCC 19-0629</strain>
    </source>
</reference>
<protein>
    <submittedName>
        <fullName evidence="2">Uncharacterized protein</fullName>
    </submittedName>
</protein>
<keyword evidence="3" id="KW-1185">Reference proteome</keyword>
<feature type="transmembrane region" description="Helical" evidence="1">
    <location>
        <begin position="12"/>
        <end position="31"/>
    </location>
</feature>
<name>A0AAX6MQ20_9PEZI</name>
<organism evidence="2 3">
    <name type="scientific">Daldinia eschscholtzii</name>
    <dbReference type="NCBI Taxonomy" id="292717"/>
    <lineage>
        <taxon>Eukaryota</taxon>
        <taxon>Fungi</taxon>
        <taxon>Dikarya</taxon>
        <taxon>Ascomycota</taxon>
        <taxon>Pezizomycotina</taxon>
        <taxon>Sordariomycetes</taxon>
        <taxon>Xylariomycetidae</taxon>
        <taxon>Xylariales</taxon>
        <taxon>Hypoxylaceae</taxon>
        <taxon>Daldinia</taxon>
    </lineage>
</organism>
<keyword evidence="1" id="KW-0812">Transmembrane</keyword>